<gene>
    <name evidence="2" type="ORF">MRX98_13740</name>
</gene>
<evidence type="ECO:0000256" key="1">
    <source>
        <dbReference type="SAM" id="Phobius"/>
    </source>
</evidence>
<keyword evidence="1" id="KW-1133">Transmembrane helix</keyword>
<dbReference type="RefSeq" id="WP_246910059.1">
    <property type="nucleotide sequence ID" value="NZ_JALJRB010000015.1"/>
</dbReference>
<dbReference type="EMBL" id="JALJRB010000015">
    <property type="protein sequence ID" value="MCJ8501640.1"/>
    <property type="molecule type" value="Genomic_DNA"/>
</dbReference>
<keyword evidence="1" id="KW-0812">Transmembrane</keyword>
<dbReference type="AlphaFoldDB" id="A0AA41R5V0"/>
<reference evidence="2" key="1">
    <citation type="submission" date="2022-04" db="EMBL/GenBank/DDBJ databases">
        <title>Desulfatitalea alkaliphila sp. nov., a novel anaerobic sulfate-reducing bacterium isolated from terrestrial mud volcano, Taman Peninsula, Russia.</title>
        <authorList>
            <person name="Khomyakova M.A."/>
            <person name="Merkel A.Y."/>
            <person name="Slobodkin A.I."/>
        </authorList>
    </citation>
    <scope>NUCLEOTIDE SEQUENCE</scope>
    <source>
        <strain evidence="2">M08but</strain>
    </source>
</reference>
<sequence>MAYLKNSVLLLIGLLFTLLGIQVLIGAYRLTDPFSFVLTFFAANFIILISAALSLGFALRLLRVGQGVPDPETPPDEDP</sequence>
<organism evidence="2 3">
    <name type="scientific">Desulfatitalea alkaliphila</name>
    <dbReference type="NCBI Taxonomy" id="2929485"/>
    <lineage>
        <taxon>Bacteria</taxon>
        <taxon>Pseudomonadati</taxon>
        <taxon>Thermodesulfobacteriota</taxon>
        <taxon>Desulfobacteria</taxon>
        <taxon>Desulfobacterales</taxon>
        <taxon>Desulfosarcinaceae</taxon>
        <taxon>Desulfatitalea</taxon>
    </lineage>
</organism>
<protein>
    <submittedName>
        <fullName evidence="2">Uncharacterized protein</fullName>
    </submittedName>
</protein>
<dbReference type="Proteomes" id="UP001165427">
    <property type="component" value="Unassembled WGS sequence"/>
</dbReference>
<proteinExistence type="predicted"/>
<keyword evidence="3" id="KW-1185">Reference proteome</keyword>
<accession>A0AA41R5V0</accession>
<name>A0AA41R5V0_9BACT</name>
<comment type="caution">
    <text evidence="2">The sequence shown here is derived from an EMBL/GenBank/DDBJ whole genome shotgun (WGS) entry which is preliminary data.</text>
</comment>
<evidence type="ECO:0000313" key="2">
    <source>
        <dbReference type="EMBL" id="MCJ8501640.1"/>
    </source>
</evidence>
<feature type="transmembrane region" description="Helical" evidence="1">
    <location>
        <begin position="36"/>
        <end position="59"/>
    </location>
</feature>
<evidence type="ECO:0000313" key="3">
    <source>
        <dbReference type="Proteomes" id="UP001165427"/>
    </source>
</evidence>
<keyword evidence="1" id="KW-0472">Membrane</keyword>